<protein>
    <recommendedName>
        <fullName evidence="5">XRE family transcriptional regulator</fullName>
    </recommendedName>
</protein>
<sequence length="416" mass="48726">MTNDLATDNAYKQHINRLQNEVNRSFGKTVFSTTDFEKLSEETRLSTQTLRRFFGKIDKEKQLSITSLNLLCNYIGFVDWQSFCNNTTPATPTQLREVINSFYDTIAFSGASFFDVKLRDTHEAYAPIILNDLPYAYSFLERYKNTPKITQSLYPWFPYYDYMAQASYVHLIETYLATQPLEHLRVCQNSFLAYGVFCSTKWGEGGAGLVEKYTKEADKYIESVWRDYPDSFFHYPETRYTIAKVVLAYLNNNEQEAIRVAEAALHRNLRAKPLHVFDEEFNTPDILISKLCNALIWMGKVDFAIEIYSTFSEELFLTKDPVENMSQRFVYERDTQFAAQTVDMLRLFDPSIPELVSKRQPHWKTRVYEEIQQLLIDLKRCKKGELSKRLTLKERLRTLAKQTNFGVIENLIQLFQ</sequence>
<reference evidence="3" key="2">
    <citation type="submission" date="2017-06" db="EMBL/GenBank/DDBJ databases">
        <title>Capnocytophaga spp. assemblies.</title>
        <authorList>
            <person name="Gulvik C.A."/>
        </authorList>
    </citation>
    <scope>NUCLEOTIDE SEQUENCE [LARGE SCALE GENOMIC DNA]</scope>
    <source>
        <strain evidence="3">KC1668</strain>
    </source>
</reference>
<evidence type="ECO:0000313" key="1">
    <source>
        <dbReference type="EMBL" id="ATA84782.1"/>
    </source>
</evidence>
<evidence type="ECO:0000313" key="4">
    <source>
        <dbReference type="Proteomes" id="UP000249902"/>
    </source>
</evidence>
<dbReference type="Proteomes" id="UP000217301">
    <property type="component" value="Chromosome"/>
</dbReference>
<gene>
    <name evidence="1" type="ORF">CGC55_09800</name>
    <name evidence="2" type="ORF">NCTC11653_01331</name>
</gene>
<evidence type="ECO:0008006" key="5">
    <source>
        <dbReference type="Google" id="ProtNLM"/>
    </source>
</evidence>
<accession>A0AAX2IAH0</accession>
<keyword evidence="3" id="KW-1185">Reference proteome</keyword>
<dbReference type="EMBL" id="CP022385">
    <property type="protein sequence ID" value="ATA84782.1"/>
    <property type="molecule type" value="Genomic_DNA"/>
</dbReference>
<name>A0AAX2IAH0_CAPSP</name>
<evidence type="ECO:0000313" key="2">
    <source>
        <dbReference type="EMBL" id="SQA75426.1"/>
    </source>
</evidence>
<dbReference type="RefSeq" id="WP_002679425.1">
    <property type="nucleotide sequence ID" value="NZ_CP022385.1"/>
</dbReference>
<evidence type="ECO:0000313" key="3">
    <source>
        <dbReference type="Proteomes" id="UP000217301"/>
    </source>
</evidence>
<proteinExistence type="predicted"/>
<reference evidence="1" key="1">
    <citation type="journal article" date="2017" name="Genome Announc.">
        <title>Twelve Complete Reference Genomes of Clinical Isolates in the Capnocytophaga Genus.</title>
        <authorList>
            <person name="Villarma A."/>
            <person name="Gulvik C.A."/>
            <person name="Rowe L.A."/>
            <person name="Sheth M."/>
            <person name="Juieng P."/>
            <person name="Nicholson A.C."/>
            <person name="Loparev V.N."/>
            <person name="McQuiston J.R."/>
        </authorList>
    </citation>
    <scope>NUCLEOTIDE SEQUENCE</scope>
    <source>
        <strain evidence="1">KC1668</strain>
    </source>
</reference>
<reference evidence="2 4" key="3">
    <citation type="submission" date="2018-06" db="EMBL/GenBank/DDBJ databases">
        <authorList>
            <consortium name="Pathogen Informatics"/>
            <person name="Doyle S."/>
        </authorList>
    </citation>
    <scope>NUCLEOTIDE SEQUENCE [LARGE SCALE GENOMIC DNA]</scope>
    <source>
        <strain evidence="2 4">NCTC11653</strain>
    </source>
</reference>
<dbReference type="KEGG" id="cspu:CGC55_09800"/>
<organism evidence="2 4">
    <name type="scientific">Capnocytophaga sputigena</name>
    <dbReference type="NCBI Taxonomy" id="1019"/>
    <lineage>
        <taxon>Bacteria</taxon>
        <taxon>Pseudomonadati</taxon>
        <taxon>Bacteroidota</taxon>
        <taxon>Flavobacteriia</taxon>
        <taxon>Flavobacteriales</taxon>
        <taxon>Flavobacteriaceae</taxon>
        <taxon>Capnocytophaga</taxon>
    </lineage>
</organism>
<dbReference type="Proteomes" id="UP000249902">
    <property type="component" value="Unassembled WGS sequence"/>
</dbReference>
<dbReference type="EMBL" id="UAVP01000008">
    <property type="protein sequence ID" value="SQA75426.1"/>
    <property type="molecule type" value="Genomic_DNA"/>
</dbReference>
<dbReference type="AlphaFoldDB" id="A0AAX2IAH0"/>